<organism evidence="1 2">
    <name type="scientific">Magnetofaba australis IT-1</name>
    <dbReference type="NCBI Taxonomy" id="1434232"/>
    <lineage>
        <taxon>Bacteria</taxon>
        <taxon>Pseudomonadati</taxon>
        <taxon>Pseudomonadota</taxon>
        <taxon>Magnetococcia</taxon>
        <taxon>Magnetococcales</taxon>
        <taxon>Magnetococcaceae</taxon>
        <taxon>Magnetofaba</taxon>
    </lineage>
</organism>
<dbReference type="Gene3D" id="3.40.190.10">
    <property type="entry name" value="Periplasmic binding protein-like II"/>
    <property type="match status" value="2"/>
</dbReference>
<protein>
    <submittedName>
        <fullName evidence="1">Uncharacterized protein</fullName>
    </submittedName>
</protein>
<accession>A0A1Y2K8M3</accession>
<dbReference type="EMBL" id="LVJN01000015">
    <property type="protein sequence ID" value="OSM07073.1"/>
    <property type="molecule type" value="Genomic_DNA"/>
</dbReference>
<proteinExistence type="predicted"/>
<sequence length="251" mass="27782">MEQALIQRLPGYEHVAEIANLKRMVRTMQSGQRACAVSMFKRPERARTLLFSKPYLAVLPGRLVIRARDRDRFAPWSDDQGRVRLQALLDQAPMTLGFAQGRAYGGGIDAVIGAHATPRNSLPSYSNEVFQDLLVMLDNRRIDYTVAFSFELTHAQKQMSLSQRFITLPIAESPPYTLNYVACVKSPWGEAVMAKINPILMTLRATPTLYGPYKGTLDEQAASTYDALVQSIFAPASPAGTNTEQPATSGE</sequence>
<evidence type="ECO:0000313" key="1">
    <source>
        <dbReference type="EMBL" id="OSM07073.1"/>
    </source>
</evidence>
<dbReference type="STRING" id="1434232.MAIT1_00011"/>
<keyword evidence="2" id="KW-1185">Reference proteome</keyword>
<dbReference type="Proteomes" id="UP000194003">
    <property type="component" value="Unassembled WGS sequence"/>
</dbReference>
<name>A0A1Y2K8M3_9PROT</name>
<dbReference type="SUPFAM" id="SSF53850">
    <property type="entry name" value="Periplasmic binding protein-like II"/>
    <property type="match status" value="1"/>
</dbReference>
<reference evidence="1 2" key="1">
    <citation type="journal article" date="2016" name="BMC Genomics">
        <title>Combined genomic and structural analyses of a cultured magnetotactic bacterium reveals its niche adaptation to a dynamic environment.</title>
        <authorList>
            <person name="Araujo A.C."/>
            <person name="Morillo V."/>
            <person name="Cypriano J."/>
            <person name="Teixeira L.C."/>
            <person name="Leao P."/>
            <person name="Lyra S."/>
            <person name="Almeida L.G."/>
            <person name="Bazylinski D.A."/>
            <person name="Vasconcellos A.T."/>
            <person name="Abreu F."/>
            <person name="Lins U."/>
        </authorList>
    </citation>
    <scope>NUCLEOTIDE SEQUENCE [LARGE SCALE GENOMIC DNA]</scope>
    <source>
        <strain evidence="1 2">IT-1</strain>
    </source>
</reference>
<evidence type="ECO:0000313" key="2">
    <source>
        <dbReference type="Proteomes" id="UP000194003"/>
    </source>
</evidence>
<gene>
    <name evidence="1" type="ORF">MAIT1_00011</name>
</gene>
<dbReference type="AlphaFoldDB" id="A0A1Y2K8M3"/>
<comment type="caution">
    <text evidence="1">The sequence shown here is derived from an EMBL/GenBank/DDBJ whole genome shotgun (WGS) entry which is preliminary data.</text>
</comment>